<proteinExistence type="predicted"/>
<protein>
    <submittedName>
        <fullName evidence="1">Uncharacterized protein</fullName>
    </submittedName>
</protein>
<gene>
    <name evidence="1" type="ORF">COX83_01195</name>
</gene>
<comment type="caution">
    <text evidence="1">The sequence shown here is derived from an EMBL/GenBank/DDBJ whole genome shotgun (WGS) entry which is preliminary data.</text>
</comment>
<evidence type="ECO:0000313" key="1">
    <source>
        <dbReference type="EMBL" id="PIZ93733.1"/>
    </source>
</evidence>
<name>A0A2M7V572_9BACT</name>
<evidence type="ECO:0000313" key="2">
    <source>
        <dbReference type="Proteomes" id="UP000230078"/>
    </source>
</evidence>
<dbReference type="Proteomes" id="UP000230078">
    <property type="component" value="Unassembled WGS sequence"/>
</dbReference>
<accession>A0A2M7V572</accession>
<sequence>MKILEVGDAVRRRPDQYVLASEMVHGAGECRTFFRGSGLGVGLLPLPSSLETCPVQPRIGILELRRSLLHKLKKLKGLVRISRTIRSDELPVQII</sequence>
<organism evidence="1 2">
    <name type="scientific">Candidatus Magasanikbacteria bacterium CG_4_10_14_0_2_um_filter_41_31</name>
    <dbReference type="NCBI Taxonomy" id="1974639"/>
    <lineage>
        <taxon>Bacteria</taxon>
        <taxon>Candidatus Magasanikiibacteriota</taxon>
    </lineage>
</organism>
<dbReference type="EMBL" id="PFPI01000015">
    <property type="protein sequence ID" value="PIZ93733.1"/>
    <property type="molecule type" value="Genomic_DNA"/>
</dbReference>
<dbReference type="AlphaFoldDB" id="A0A2M7V572"/>
<reference evidence="2" key="1">
    <citation type="submission" date="2017-09" db="EMBL/GenBank/DDBJ databases">
        <title>Depth-based differentiation of microbial function through sediment-hosted aquifers and enrichment of novel symbionts in the deep terrestrial subsurface.</title>
        <authorList>
            <person name="Probst A.J."/>
            <person name="Ladd B."/>
            <person name="Jarett J.K."/>
            <person name="Geller-Mcgrath D.E."/>
            <person name="Sieber C.M.K."/>
            <person name="Emerson J.B."/>
            <person name="Anantharaman K."/>
            <person name="Thomas B.C."/>
            <person name="Malmstrom R."/>
            <person name="Stieglmeier M."/>
            <person name="Klingl A."/>
            <person name="Woyke T."/>
            <person name="Ryan C.M."/>
            <person name="Banfield J.F."/>
        </authorList>
    </citation>
    <scope>NUCLEOTIDE SEQUENCE [LARGE SCALE GENOMIC DNA]</scope>
</reference>